<dbReference type="PANTHER" id="PTHR42718">
    <property type="entry name" value="MAJOR FACILITATOR SUPERFAMILY MULTIDRUG TRANSPORTER MFSC"/>
    <property type="match status" value="1"/>
</dbReference>
<dbReference type="RefSeq" id="WP_006352270.1">
    <property type="nucleotide sequence ID" value="NZ_ADNY01000042.1"/>
</dbReference>
<protein>
    <submittedName>
        <fullName evidence="9">Drug resistance MFS transporter, drug:H+ antiporter-2 family</fullName>
    </submittedName>
</protein>
<dbReference type="PATRIC" id="fig|585524.9.peg.282"/>
<feature type="transmembrane region" description="Helical" evidence="7">
    <location>
        <begin position="73"/>
        <end position="97"/>
    </location>
</feature>
<dbReference type="SUPFAM" id="SSF103473">
    <property type="entry name" value="MFS general substrate transporter"/>
    <property type="match status" value="1"/>
</dbReference>
<feature type="transmembrane region" description="Helical" evidence="7">
    <location>
        <begin position="46"/>
        <end position="66"/>
    </location>
</feature>
<evidence type="ECO:0000313" key="10">
    <source>
        <dbReference type="Proteomes" id="UP000004069"/>
    </source>
</evidence>
<dbReference type="Gene3D" id="1.20.1720.10">
    <property type="entry name" value="Multidrug resistance protein D"/>
    <property type="match status" value="1"/>
</dbReference>
<feature type="transmembrane region" description="Helical" evidence="7">
    <location>
        <begin position="393"/>
        <end position="414"/>
    </location>
</feature>
<feature type="transmembrane region" description="Helical" evidence="7">
    <location>
        <begin position="103"/>
        <end position="123"/>
    </location>
</feature>
<evidence type="ECO:0000256" key="5">
    <source>
        <dbReference type="ARBA" id="ARBA00022989"/>
    </source>
</evidence>
<evidence type="ECO:0000256" key="4">
    <source>
        <dbReference type="ARBA" id="ARBA00022692"/>
    </source>
</evidence>
<keyword evidence="4 7" id="KW-0812">Transmembrane</keyword>
<keyword evidence="10" id="KW-1185">Reference proteome</keyword>
<feature type="transmembrane region" description="Helical" evidence="7">
    <location>
        <begin position="160"/>
        <end position="181"/>
    </location>
</feature>
<evidence type="ECO:0000256" key="7">
    <source>
        <dbReference type="SAM" id="Phobius"/>
    </source>
</evidence>
<feature type="transmembrane region" description="Helical" evidence="7">
    <location>
        <begin position="193"/>
        <end position="209"/>
    </location>
</feature>
<dbReference type="InterPro" id="IPR011701">
    <property type="entry name" value="MFS"/>
</dbReference>
<evidence type="ECO:0000256" key="3">
    <source>
        <dbReference type="ARBA" id="ARBA00022475"/>
    </source>
</evidence>
<feature type="transmembrane region" description="Helical" evidence="7">
    <location>
        <begin position="326"/>
        <end position="345"/>
    </location>
</feature>
<evidence type="ECO:0000256" key="6">
    <source>
        <dbReference type="ARBA" id="ARBA00023136"/>
    </source>
</evidence>
<name>D4YUA8_9LACO</name>
<feature type="transmembrane region" description="Helical" evidence="7">
    <location>
        <begin position="426"/>
        <end position="448"/>
    </location>
</feature>
<accession>D4YUA8</accession>
<gene>
    <name evidence="9" type="ORF">HMPREF0493_1119</name>
</gene>
<evidence type="ECO:0000259" key="8">
    <source>
        <dbReference type="PROSITE" id="PS50850"/>
    </source>
</evidence>
<dbReference type="GO" id="GO:0022857">
    <property type="term" value="F:transmembrane transporter activity"/>
    <property type="evidence" value="ECO:0007669"/>
    <property type="project" value="InterPro"/>
</dbReference>
<keyword evidence="3" id="KW-1003">Cell membrane</keyword>
<dbReference type="OrthoDB" id="9816041at2"/>
<dbReference type="GO" id="GO:0005886">
    <property type="term" value="C:plasma membrane"/>
    <property type="evidence" value="ECO:0007669"/>
    <property type="project" value="UniProtKB-SubCell"/>
</dbReference>
<dbReference type="InterPro" id="IPR020846">
    <property type="entry name" value="MFS_dom"/>
</dbReference>
<feature type="domain" description="Major facilitator superfamily (MFS) profile" evidence="8">
    <location>
        <begin position="8"/>
        <end position="453"/>
    </location>
</feature>
<dbReference type="eggNOG" id="COG2814">
    <property type="taxonomic scope" value="Bacteria"/>
</dbReference>
<feature type="transmembrane region" description="Helical" evidence="7">
    <location>
        <begin position="221"/>
        <end position="240"/>
    </location>
</feature>
<keyword evidence="5 7" id="KW-1133">Transmembrane helix</keyword>
<dbReference type="EMBL" id="ADNY01000042">
    <property type="protein sequence ID" value="EFG55254.1"/>
    <property type="molecule type" value="Genomic_DNA"/>
</dbReference>
<comment type="subcellular location">
    <subcellularLocation>
        <location evidence="1">Cell membrane</location>
        <topology evidence="1">Multi-pass membrane protein</topology>
    </subcellularLocation>
</comment>
<organism evidence="9 10">
    <name type="scientific">Lactobacillus amylolyticus DSM 11664</name>
    <dbReference type="NCBI Taxonomy" id="585524"/>
    <lineage>
        <taxon>Bacteria</taxon>
        <taxon>Bacillati</taxon>
        <taxon>Bacillota</taxon>
        <taxon>Bacilli</taxon>
        <taxon>Lactobacillales</taxon>
        <taxon>Lactobacillaceae</taxon>
        <taxon>Lactobacillus</taxon>
    </lineage>
</organism>
<dbReference type="InterPro" id="IPR004638">
    <property type="entry name" value="EmrB-like"/>
</dbReference>
<sequence length="453" mass="50167">MSRKNSFVLTIMIIGTFFGVMCSTMTNLALPVFMKDFGITSSQAQWVSNGYLLVNAIMIPVSAYLIKKYSYKWLFISFTCLFGIGTIFGAFANSFAFLVVGRMIQAMGTGIMMPLVNVMAMLYAKKGEQGKIMGLVGLAFNFSPIIGPSVAGLILDNLSWHYLFILILPFTLLTLILSVFLMPNVAKKERLQFNYLGLITCSLGLWFLLDSFSNFGTSKLLSFSVLGSFIIGLVFLIIFIKSQWSSQHPFVNLKVFKNKQFKIATIVNCLLVSTMYGNTILIPLLVQDVMHQSAFVTGLVILPGAISTGILSPISGKLFDKYPVRYMVTYGLIVDLFGTAMQAFVGVHTNVVFAAFWQWMRQFGIVMLLIPLQTQALAVTKRNLLPDAVAMYNTTRMVAASFGMAFVVAMVNLADQYFHVGISAQGIQVGFMSCFAILIVALIFAQFLRTKKI</sequence>
<proteinExistence type="predicted"/>
<reference evidence="9 10" key="1">
    <citation type="submission" date="2010-04" db="EMBL/GenBank/DDBJ databases">
        <authorList>
            <person name="Muzny D."/>
            <person name="Qin X."/>
            <person name="Deng J."/>
            <person name="Jiang H."/>
            <person name="Liu Y."/>
            <person name="Qu J."/>
            <person name="Song X.-Z."/>
            <person name="Zhang L."/>
            <person name="Thornton R."/>
            <person name="Coyle M."/>
            <person name="Francisco L."/>
            <person name="Jackson L."/>
            <person name="Javaid M."/>
            <person name="Korchina V."/>
            <person name="Kovar C."/>
            <person name="Mata R."/>
            <person name="Mathew T."/>
            <person name="Ngo R."/>
            <person name="Nguyen L."/>
            <person name="Nguyen N."/>
            <person name="Okwuonu G."/>
            <person name="Ongeri F."/>
            <person name="Pham C."/>
            <person name="Simmons D."/>
            <person name="Wilczek-Boney K."/>
            <person name="Hale W."/>
            <person name="Jakkamsetti A."/>
            <person name="Pham P."/>
            <person name="Ruth R."/>
            <person name="San Lucas F."/>
            <person name="Warren J."/>
            <person name="Zhang J."/>
            <person name="Zhao Z."/>
            <person name="Zhou C."/>
            <person name="Zhu D."/>
            <person name="Lee S."/>
            <person name="Bess C."/>
            <person name="Blankenburg K."/>
            <person name="Forbes L."/>
            <person name="Fu Q."/>
            <person name="Gubbala S."/>
            <person name="Hirani K."/>
            <person name="Jayaseelan J.C."/>
            <person name="Lara F."/>
            <person name="Munidasa M."/>
            <person name="Palculict T."/>
            <person name="Patil S."/>
            <person name="Pu L.-L."/>
            <person name="Saada N."/>
            <person name="Tang L."/>
            <person name="Weissenberger G."/>
            <person name="Zhu Y."/>
            <person name="Hemphill L."/>
            <person name="Shang Y."/>
            <person name="Youmans B."/>
            <person name="Ayvaz T."/>
            <person name="Ross M."/>
            <person name="Santibanez J."/>
            <person name="Aqrawi P."/>
            <person name="Gross S."/>
            <person name="Joshi V."/>
            <person name="Fowler G."/>
            <person name="Nazareth L."/>
            <person name="Reid J."/>
            <person name="Worley K."/>
            <person name="Petrosino J."/>
            <person name="Highlander S."/>
            <person name="Gibbs R."/>
        </authorList>
    </citation>
    <scope>NUCLEOTIDE SEQUENCE [LARGE SCALE GENOMIC DNA]</scope>
    <source>
        <strain evidence="9 10">DSM 11664</strain>
    </source>
</reference>
<feature type="transmembrane region" description="Helical" evidence="7">
    <location>
        <begin position="292"/>
        <end position="314"/>
    </location>
</feature>
<feature type="transmembrane region" description="Helical" evidence="7">
    <location>
        <begin position="135"/>
        <end position="154"/>
    </location>
</feature>
<feature type="transmembrane region" description="Helical" evidence="7">
    <location>
        <begin position="261"/>
        <end position="286"/>
    </location>
</feature>
<evidence type="ECO:0000313" key="9">
    <source>
        <dbReference type="EMBL" id="EFG55254.1"/>
    </source>
</evidence>
<dbReference type="Pfam" id="PF07690">
    <property type="entry name" value="MFS_1"/>
    <property type="match status" value="1"/>
</dbReference>
<dbReference type="PANTHER" id="PTHR42718:SF24">
    <property type="entry name" value="MAJOR FACILITATOR SUPERFAMILY (MFS) PROFILE DOMAIN-CONTAINING PROTEIN"/>
    <property type="match status" value="1"/>
</dbReference>
<feature type="transmembrane region" description="Helical" evidence="7">
    <location>
        <begin position="7"/>
        <end position="34"/>
    </location>
</feature>
<evidence type="ECO:0000256" key="2">
    <source>
        <dbReference type="ARBA" id="ARBA00022448"/>
    </source>
</evidence>
<dbReference type="PROSITE" id="PS50850">
    <property type="entry name" value="MFS"/>
    <property type="match status" value="1"/>
</dbReference>
<keyword evidence="6 7" id="KW-0472">Membrane</keyword>
<dbReference type="AlphaFoldDB" id="D4YUA8"/>
<dbReference type="PRINTS" id="PR01036">
    <property type="entry name" value="TCRTETB"/>
</dbReference>
<dbReference type="InterPro" id="IPR036259">
    <property type="entry name" value="MFS_trans_sf"/>
</dbReference>
<dbReference type="Gene3D" id="1.20.1250.20">
    <property type="entry name" value="MFS general substrate transporter like domains"/>
    <property type="match status" value="1"/>
</dbReference>
<keyword evidence="2" id="KW-0813">Transport</keyword>
<dbReference type="Proteomes" id="UP000004069">
    <property type="component" value="Unassembled WGS sequence"/>
</dbReference>
<dbReference type="NCBIfam" id="TIGR00711">
    <property type="entry name" value="efflux_EmrB"/>
    <property type="match status" value="1"/>
</dbReference>
<evidence type="ECO:0000256" key="1">
    <source>
        <dbReference type="ARBA" id="ARBA00004651"/>
    </source>
</evidence>
<comment type="caution">
    <text evidence="9">The sequence shown here is derived from an EMBL/GenBank/DDBJ whole genome shotgun (WGS) entry which is preliminary data.</text>
</comment>